<feature type="chain" id="PRO_5045932549" description="Glycine zipper family protein" evidence="1">
    <location>
        <begin position="23"/>
        <end position="279"/>
    </location>
</feature>
<reference evidence="2 3" key="1">
    <citation type="submission" date="2018-12" db="EMBL/GenBank/DDBJ databases">
        <title>Marinifilum JC070 sp. nov., a marine bacterium isolated from Yongle Blue Hole in the South China Sea.</title>
        <authorList>
            <person name="Fu T."/>
        </authorList>
    </citation>
    <scope>NUCLEOTIDE SEQUENCE [LARGE SCALE GENOMIC DNA]</scope>
    <source>
        <strain evidence="2 3">JC070</strain>
    </source>
</reference>
<sequence>MKKQFVLLLLLGLGVGFIYSCSKNEDTTNTNEETLKVSNYSKIGDIHNQFLTNVKNNFEAIDNGEDVDEKIDFINNFNKKFVSTLEISSTDKTTLIGELNKHKELVVESNVKKVSFGNVGLKSGDPESENLLDLIERLKSDNQINSDSYRILSDLYYNLKLNYNRELSDYDLKLNVEKLITEFNNVGYDAISQEGHMLATVLAISISSLEWWEENPDAYGNTKVAPWVAADIGGAIYGGIYGGITGGSWESAGWGALGGAIAGSTGIAGRIGKYLSRLL</sequence>
<protein>
    <recommendedName>
        <fullName evidence="4">Glycine zipper family protein</fullName>
    </recommendedName>
</protein>
<feature type="signal peptide" evidence="1">
    <location>
        <begin position="1"/>
        <end position="22"/>
    </location>
</feature>
<comment type="caution">
    <text evidence="2">The sequence shown here is derived from an EMBL/GenBank/DDBJ whole genome shotgun (WGS) entry which is preliminary data.</text>
</comment>
<accession>A0ABX1X0M7</accession>
<dbReference type="Proteomes" id="UP000732105">
    <property type="component" value="Unassembled WGS sequence"/>
</dbReference>
<evidence type="ECO:0000313" key="2">
    <source>
        <dbReference type="EMBL" id="NOU61854.1"/>
    </source>
</evidence>
<proteinExistence type="predicted"/>
<dbReference type="PROSITE" id="PS51257">
    <property type="entry name" value="PROKAR_LIPOPROTEIN"/>
    <property type="match status" value="1"/>
</dbReference>
<keyword evidence="1" id="KW-0732">Signal</keyword>
<name>A0ABX1X0M7_9BACT</name>
<keyword evidence="3" id="KW-1185">Reference proteome</keyword>
<evidence type="ECO:0000256" key="1">
    <source>
        <dbReference type="SAM" id="SignalP"/>
    </source>
</evidence>
<evidence type="ECO:0000313" key="3">
    <source>
        <dbReference type="Proteomes" id="UP000732105"/>
    </source>
</evidence>
<dbReference type="RefSeq" id="WP_171597110.1">
    <property type="nucleotide sequence ID" value="NZ_RZNH01000044.1"/>
</dbReference>
<dbReference type="EMBL" id="RZNH01000044">
    <property type="protein sequence ID" value="NOU61854.1"/>
    <property type="molecule type" value="Genomic_DNA"/>
</dbReference>
<organism evidence="2 3">
    <name type="scientific">Marinifilum caeruleilacunae</name>
    <dbReference type="NCBI Taxonomy" id="2499076"/>
    <lineage>
        <taxon>Bacteria</taxon>
        <taxon>Pseudomonadati</taxon>
        <taxon>Bacteroidota</taxon>
        <taxon>Bacteroidia</taxon>
        <taxon>Marinilabiliales</taxon>
        <taxon>Marinifilaceae</taxon>
    </lineage>
</organism>
<evidence type="ECO:0008006" key="4">
    <source>
        <dbReference type="Google" id="ProtNLM"/>
    </source>
</evidence>
<gene>
    <name evidence="2" type="ORF">ELS83_18820</name>
</gene>